<evidence type="ECO:0000256" key="1">
    <source>
        <dbReference type="ARBA" id="ARBA00008056"/>
    </source>
</evidence>
<keyword evidence="10" id="KW-1185">Reference proteome</keyword>
<name>A0A2G2Y5A1_CAPAN</name>
<organism evidence="9 10">
    <name type="scientific">Capsicum annuum</name>
    <name type="common">Capsicum pepper</name>
    <dbReference type="NCBI Taxonomy" id="4072"/>
    <lineage>
        <taxon>Eukaryota</taxon>
        <taxon>Viridiplantae</taxon>
        <taxon>Streptophyta</taxon>
        <taxon>Embryophyta</taxon>
        <taxon>Tracheophyta</taxon>
        <taxon>Spermatophyta</taxon>
        <taxon>Magnoliopsida</taxon>
        <taxon>eudicotyledons</taxon>
        <taxon>Gunneridae</taxon>
        <taxon>Pentapetalae</taxon>
        <taxon>asterids</taxon>
        <taxon>lamiids</taxon>
        <taxon>Solanales</taxon>
        <taxon>Solanaceae</taxon>
        <taxon>Solanoideae</taxon>
        <taxon>Capsiceae</taxon>
        <taxon>Capsicum</taxon>
    </lineage>
</organism>
<evidence type="ECO:0000256" key="4">
    <source>
        <dbReference type="ARBA" id="ARBA00023002"/>
    </source>
</evidence>
<protein>
    <recommendedName>
        <fullName evidence="8">Fe2OG dioxygenase domain-containing protein</fullName>
    </recommendedName>
</protein>
<dbReference type="SUPFAM" id="SSF51197">
    <property type="entry name" value="Clavaminate synthase-like"/>
    <property type="match status" value="1"/>
</dbReference>
<comment type="similarity">
    <text evidence="1 6">Belongs to the iron/ascorbate-dependent oxidoreductase family.</text>
</comment>
<dbReference type="PROSITE" id="PS51471">
    <property type="entry name" value="FE2OG_OXY"/>
    <property type="match status" value="1"/>
</dbReference>
<evidence type="ECO:0000313" key="9">
    <source>
        <dbReference type="EMBL" id="PHT64925.1"/>
    </source>
</evidence>
<dbReference type="GO" id="GO:0009805">
    <property type="term" value="P:coumarin biosynthetic process"/>
    <property type="evidence" value="ECO:0007669"/>
    <property type="project" value="UniProtKB-ARBA"/>
</dbReference>
<dbReference type="PANTHER" id="PTHR47991">
    <property type="entry name" value="OXOGLUTARATE/IRON-DEPENDENT DIOXYGENASE"/>
    <property type="match status" value="1"/>
</dbReference>
<keyword evidence="4 6" id="KW-0560">Oxidoreductase</keyword>
<dbReference type="GO" id="GO:0031418">
    <property type="term" value="F:L-ascorbic acid binding"/>
    <property type="evidence" value="ECO:0007669"/>
    <property type="project" value="UniProtKB-KW"/>
</dbReference>
<dbReference type="GO" id="GO:0046872">
    <property type="term" value="F:metal ion binding"/>
    <property type="evidence" value="ECO:0007669"/>
    <property type="project" value="UniProtKB-KW"/>
</dbReference>
<dbReference type="Pfam" id="PF14226">
    <property type="entry name" value="DIOX_N"/>
    <property type="match status" value="1"/>
</dbReference>
<dbReference type="InterPro" id="IPR026992">
    <property type="entry name" value="DIOX_N"/>
</dbReference>
<keyword evidence="7" id="KW-0175">Coiled coil</keyword>
<keyword evidence="5 6" id="KW-0408">Iron</keyword>
<comment type="caution">
    <text evidence="9">The sequence shown here is derived from an EMBL/GenBank/DDBJ whole genome shotgun (WGS) entry which is preliminary data.</text>
</comment>
<dbReference type="Pfam" id="PF26575">
    <property type="entry name" value="HHO5_N"/>
    <property type="match status" value="1"/>
</dbReference>
<gene>
    <name evidence="9" type="ORF">T459_29350</name>
</gene>
<proteinExistence type="inferred from homology"/>
<reference evidence="9 10" key="1">
    <citation type="journal article" date="2014" name="Nat. Genet.">
        <title>Genome sequence of the hot pepper provides insights into the evolution of pungency in Capsicum species.</title>
        <authorList>
            <person name="Kim S."/>
            <person name="Park M."/>
            <person name="Yeom S.I."/>
            <person name="Kim Y.M."/>
            <person name="Lee J.M."/>
            <person name="Lee H.A."/>
            <person name="Seo E."/>
            <person name="Choi J."/>
            <person name="Cheong K."/>
            <person name="Kim K.T."/>
            <person name="Jung K."/>
            <person name="Lee G.W."/>
            <person name="Oh S.K."/>
            <person name="Bae C."/>
            <person name="Kim S.B."/>
            <person name="Lee H.Y."/>
            <person name="Kim S.Y."/>
            <person name="Kim M.S."/>
            <person name="Kang B.C."/>
            <person name="Jo Y.D."/>
            <person name="Yang H.B."/>
            <person name="Jeong H.J."/>
            <person name="Kang W.H."/>
            <person name="Kwon J.K."/>
            <person name="Shin C."/>
            <person name="Lim J.Y."/>
            <person name="Park J.H."/>
            <person name="Huh J.H."/>
            <person name="Kim J.S."/>
            <person name="Kim B.D."/>
            <person name="Cohen O."/>
            <person name="Paran I."/>
            <person name="Suh M.C."/>
            <person name="Lee S.B."/>
            <person name="Kim Y.K."/>
            <person name="Shin Y."/>
            <person name="Noh S.J."/>
            <person name="Park J."/>
            <person name="Seo Y.S."/>
            <person name="Kwon S.Y."/>
            <person name="Kim H.A."/>
            <person name="Park J.M."/>
            <person name="Kim H.J."/>
            <person name="Choi S.B."/>
            <person name="Bosland P.W."/>
            <person name="Reeves G."/>
            <person name="Jo S.H."/>
            <person name="Lee B.W."/>
            <person name="Cho H.T."/>
            <person name="Choi H.S."/>
            <person name="Lee M.S."/>
            <person name="Yu Y."/>
            <person name="Do Choi Y."/>
            <person name="Park B.S."/>
            <person name="van Deynze A."/>
            <person name="Ashrafi H."/>
            <person name="Hill T."/>
            <person name="Kim W.T."/>
            <person name="Pai H.S."/>
            <person name="Ahn H.K."/>
            <person name="Yeam I."/>
            <person name="Giovannoni J.J."/>
            <person name="Rose J.K."/>
            <person name="Sorensen I."/>
            <person name="Lee S.J."/>
            <person name="Kim R.W."/>
            <person name="Choi I.Y."/>
            <person name="Choi B.S."/>
            <person name="Lim J.S."/>
            <person name="Lee Y.H."/>
            <person name="Choi D."/>
        </authorList>
    </citation>
    <scope>NUCLEOTIDE SEQUENCE [LARGE SCALE GENOMIC DNA]</scope>
    <source>
        <strain evidence="10">cv. CM334</strain>
    </source>
</reference>
<feature type="domain" description="Fe2OG dioxygenase" evidence="8">
    <location>
        <begin position="237"/>
        <end position="340"/>
    </location>
</feature>
<dbReference type="GO" id="GO:0016706">
    <property type="term" value="F:2-oxoglutarate-dependent dioxygenase activity"/>
    <property type="evidence" value="ECO:0007669"/>
    <property type="project" value="UniProtKB-ARBA"/>
</dbReference>
<feature type="coiled-coil region" evidence="7">
    <location>
        <begin position="1"/>
        <end position="31"/>
    </location>
</feature>
<dbReference type="Pfam" id="PF03171">
    <property type="entry name" value="2OG-FeII_Oxy"/>
    <property type="match status" value="1"/>
</dbReference>
<evidence type="ECO:0000256" key="3">
    <source>
        <dbReference type="ARBA" id="ARBA00022896"/>
    </source>
</evidence>
<dbReference type="Gramene" id="PHT64925">
    <property type="protein sequence ID" value="PHT64925"/>
    <property type="gene ID" value="T459_29350"/>
</dbReference>
<evidence type="ECO:0000256" key="6">
    <source>
        <dbReference type="RuleBase" id="RU003682"/>
    </source>
</evidence>
<evidence type="ECO:0000256" key="5">
    <source>
        <dbReference type="ARBA" id="ARBA00023004"/>
    </source>
</evidence>
<dbReference type="OMA" id="VTHATEH"/>
<evidence type="ECO:0000313" key="10">
    <source>
        <dbReference type="Proteomes" id="UP000222542"/>
    </source>
</evidence>
<keyword evidence="2 6" id="KW-0479">Metal-binding</keyword>
<dbReference type="InterPro" id="IPR005123">
    <property type="entry name" value="Oxoglu/Fe-dep_dioxygenase_dom"/>
</dbReference>
<dbReference type="InterPro" id="IPR044861">
    <property type="entry name" value="IPNS-like_FE2OG_OXY"/>
</dbReference>
<evidence type="ECO:0000259" key="8">
    <source>
        <dbReference type="PROSITE" id="PS51471"/>
    </source>
</evidence>
<dbReference type="EMBL" id="AYRZ02000012">
    <property type="protein sequence ID" value="PHT64925.1"/>
    <property type="molecule type" value="Genomic_DNA"/>
</dbReference>
<dbReference type="InterPro" id="IPR058673">
    <property type="entry name" value="HHO5-like_N"/>
</dbReference>
<evidence type="ECO:0000256" key="7">
    <source>
        <dbReference type="SAM" id="Coils"/>
    </source>
</evidence>
<evidence type="ECO:0000256" key="2">
    <source>
        <dbReference type="ARBA" id="ARBA00022723"/>
    </source>
</evidence>
<keyword evidence="3" id="KW-0847">Vitamin C</keyword>
<sequence length="385" mass="42744">MDDISNKLTKLNQFIVALEEELRKIEAFRRELSFCMILLKDDGDGDGEVADAAGDGVGGVVVGAGAGAGVDVGGDGVTGAGVGTRAGVAAGDIFGAGVGDCAVEQAMKKAKKRKIVINHGVCENLMDATMNMYKEFFKLPSEYKAKFYSNDINKSCRIYSSTFAYDTEEFHYWRDNFTHRCHPLEEYIQSWPDKPPKYREVVSEYSRETRKLLYKILDMICKGLGLEKGYFEGEVSKTHLLSVNHHIPCPNPSLTLGMPVHSDPNLITLLQQCDVPGLQILKDGQWIGVHHVPHSLIVIPGIQLKVMSNDKFITPVHRVVTHRLEARGVFLGPSPEFLIKPATALVRTEPAEFRAFTYPEFFKVFNGGANKSDAQLTLNHFRDKH</sequence>
<dbReference type="Gene3D" id="2.60.120.330">
    <property type="entry name" value="B-lactam Antibiotic, Isopenicillin N Synthase, Chain"/>
    <property type="match status" value="1"/>
</dbReference>
<accession>A0A2G2Y5A1</accession>
<dbReference type="InterPro" id="IPR027443">
    <property type="entry name" value="IPNS-like_sf"/>
</dbReference>
<dbReference type="InterPro" id="IPR050295">
    <property type="entry name" value="Plant_2OG-oxidoreductases"/>
</dbReference>
<dbReference type="AlphaFoldDB" id="A0A2G2Y5A1"/>
<reference evidence="9 10" key="2">
    <citation type="journal article" date="2017" name="Genome Biol.">
        <title>New reference genome sequences of hot pepper reveal the massive evolution of plant disease-resistance genes by retroduplication.</title>
        <authorList>
            <person name="Kim S."/>
            <person name="Park J."/>
            <person name="Yeom S.I."/>
            <person name="Kim Y.M."/>
            <person name="Seo E."/>
            <person name="Kim K.T."/>
            <person name="Kim M.S."/>
            <person name="Lee J.M."/>
            <person name="Cheong K."/>
            <person name="Shin H.S."/>
            <person name="Kim S.B."/>
            <person name="Han K."/>
            <person name="Lee J."/>
            <person name="Park M."/>
            <person name="Lee H.A."/>
            <person name="Lee H.Y."/>
            <person name="Lee Y."/>
            <person name="Oh S."/>
            <person name="Lee J.H."/>
            <person name="Choi E."/>
            <person name="Choi E."/>
            <person name="Lee S.E."/>
            <person name="Jeon J."/>
            <person name="Kim H."/>
            <person name="Choi G."/>
            <person name="Song H."/>
            <person name="Lee J."/>
            <person name="Lee S.C."/>
            <person name="Kwon J.K."/>
            <person name="Lee H.Y."/>
            <person name="Koo N."/>
            <person name="Hong Y."/>
            <person name="Kim R.W."/>
            <person name="Kang W.H."/>
            <person name="Huh J.H."/>
            <person name="Kang B.C."/>
            <person name="Yang T.J."/>
            <person name="Lee Y.H."/>
            <person name="Bennetzen J.L."/>
            <person name="Choi D."/>
        </authorList>
    </citation>
    <scope>NUCLEOTIDE SEQUENCE [LARGE SCALE GENOMIC DNA]</scope>
    <source>
        <strain evidence="10">cv. CM334</strain>
    </source>
</reference>
<dbReference type="Proteomes" id="UP000222542">
    <property type="component" value="Unassembled WGS sequence"/>
</dbReference>
<dbReference type="GO" id="GO:0002238">
    <property type="term" value="P:response to molecule of fungal origin"/>
    <property type="evidence" value="ECO:0007669"/>
    <property type="project" value="UniProtKB-ARBA"/>
</dbReference>